<comment type="function">
    <text evidence="6">Specifically methylates the N7 position of a guanine in 16S rRNA.</text>
</comment>
<evidence type="ECO:0000313" key="8">
    <source>
        <dbReference type="Proteomes" id="UP000223596"/>
    </source>
</evidence>
<comment type="caution">
    <text evidence="6">Lacks conserved residue(s) required for the propagation of feature annotation.</text>
</comment>
<name>A0AB36TKH4_ACETH</name>
<feature type="binding site" evidence="6">
    <location>
        <begin position="133"/>
        <end position="134"/>
    </location>
    <ligand>
        <name>S-adenosyl-L-methionine</name>
        <dbReference type="ChEBI" id="CHEBI:59789"/>
    </ligand>
</feature>
<keyword evidence="5 6" id="KW-0949">S-adenosyl-L-methionine</keyword>
<dbReference type="InterPro" id="IPR029063">
    <property type="entry name" value="SAM-dependent_MTases_sf"/>
</dbReference>
<sequence length="242" mass="27353">MDEKELKLRKLLIEGASGFGVNLDDEQIDKFFAYKDVLKEWNQKMNLTAIEDDEEIILKHFIDSISICPIIKDKNLALIDVGTGAGFPGIPVKIVFPELKVKLLDSLEKRTKFLNEVIERLDLKDISTVHARAEEKGVDPDYREKYDISVARAVASLPVLLEYCLPFVKVGGCFIAMKGNSTEEVENSKKALEILGGKIEDILEFNLPFSDIKRNVIVIKKFRQTPTKYPRKSGKPSKNPLT</sequence>
<dbReference type="Gene3D" id="3.40.50.150">
    <property type="entry name" value="Vaccinia Virus protein VP39"/>
    <property type="match status" value="1"/>
</dbReference>
<dbReference type="NCBIfam" id="TIGR00138">
    <property type="entry name" value="rsmG_gidB"/>
    <property type="match status" value="1"/>
</dbReference>
<gene>
    <name evidence="6" type="primary">rsmG</name>
    <name evidence="7" type="ORF">M972_113158</name>
</gene>
<dbReference type="EC" id="2.1.1.-" evidence="6"/>
<evidence type="ECO:0000256" key="5">
    <source>
        <dbReference type="ARBA" id="ARBA00022691"/>
    </source>
</evidence>
<reference evidence="7 8" key="1">
    <citation type="submission" date="2017-09" db="EMBL/GenBank/DDBJ databases">
        <title>Evaluation of Pacific Biosciences Sequencing Technology to Finishing C. thermocellum Genome Sequences.</title>
        <authorList>
            <person name="Brown S."/>
        </authorList>
    </citation>
    <scope>NUCLEOTIDE SEQUENCE [LARGE SCALE GENOMIC DNA]</scope>
    <source>
        <strain evidence="7 8">AD2</strain>
    </source>
</reference>
<evidence type="ECO:0000256" key="3">
    <source>
        <dbReference type="ARBA" id="ARBA00022603"/>
    </source>
</evidence>
<dbReference type="PIRSF" id="PIRSF003078">
    <property type="entry name" value="GidB"/>
    <property type="match status" value="1"/>
</dbReference>
<keyword evidence="2 6" id="KW-0698">rRNA processing</keyword>
<comment type="caution">
    <text evidence="7">The sequence shown here is derived from an EMBL/GenBank/DDBJ whole genome shotgun (WGS) entry which is preliminary data.</text>
</comment>
<dbReference type="GeneID" id="35805920"/>
<evidence type="ECO:0000313" key="7">
    <source>
        <dbReference type="EMBL" id="PFH04323.1"/>
    </source>
</evidence>
<dbReference type="HAMAP" id="MF_00074">
    <property type="entry name" value="16SrRNA_methyltr_G"/>
    <property type="match status" value="1"/>
</dbReference>
<dbReference type="GO" id="GO:0005829">
    <property type="term" value="C:cytosol"/>
    <property type="evidence" value="ECO:0007669"/>
    <property type="project" value="TreeGrafter"/>
</dbReference>
<feature type="binding site" evidence="6">
    <location>
        <position position="82"/>
    </location>
    <ligand>
        <name>S-adenosyl-L-methionine</name>
        <dbReference type="ChEBI" id="CHEBI:59789"/>
    </ligand>
</feature>
<evidence type="ECO:0000256" key="4">
    <source>
        <dbReference type="ARBA" id="ARBA00022679"/>
    </source>
</evidence>
<dbReference type="GO" id="GO:0070043">
    <property type="term" value="F:rRNA (guanine-N7-)-methyltransferase activity"/>
    <property type="evidence" value="ECO:0007669"/>
    <property type="project" value="UniProtKB-UniRule"/>
</dbReference>
<dbReference type="Pfam" id="PF02527">
    <property type="entry name" value="GidB"/>
    <property type="match status" value="1"/>
</dbReference>
<evidence type="ECO:0000256" key="6">
    <source>
        <dbReference type="HAMAP-Rule" id="MF_00074"/>
    </source>
</evidence>
<comment type="subcellular location">
    <subcellularLocation>
        <location evidence="6">Cytoplasm</location>
    </subcellularLocation>
</comment>
<dbReference type="Proteomes" id="UP000223596">
    <property type="component" value="Unassembled WGS sequence"/>
</dbReference>
<dbReference type="SUPFAM" id="SSF53335">
    <property type="entry name" value="S-adenosyl-L-methionine-dependent methyltransferases"/>
    <property type="match status" value="1"/>
</dbReference>
<dbReference type="FunFam" id="3.40.50.150:FF:000041">
    <property type="entry name" value="Ribosomal RNA small subunit methyltransferase G"/>
    <property type="match status" value="1"/>
</dbReference>
<accession>A0AB36TKH4</accession>
<dbReference type="RefSeq" id="WP_003513362.1">
    <property type="nucleotide sequence ID" value="NZ_CP013828.1"/>
</dbReference>
<keyword evidence="4 6" id="KW-0808">Transferase</keyword>
<dbReference type="PANTHER" id="PTHR31760:SF0">
    <property type="entry name" value="S-ADENOSYL-L-METHIONINE-DEPENDENT METHYLTRANSFERASES SUPERFAMILY PROTEIN"/>
    <property type="match status" value="1"/>
</dbReference>
<evidence type="ECO:0000256" key="1">
    <source>
        <dbReference type="ARBA" id="ARBA00022490"/>
    </source>
</evidence>
<organism evidence="7 8">
    <name type="scientific">Acetivibrio thermocellus AD2</name>
    <dbReference type="NCBI Taxonomy" id="1138384"/>
    <lineage>
        <taxon>Bacteria</taxon>
        <taxon>Bacillati</taxon>
        <taxon>Bacillota</taxon>
        <taxon>Clostridia</taxon>
        <taxon>Eubacteriales</taxon>
        <taxon>Oscillospiraceae</taxon>
        <taxon>Acetivibrio</taxon>
    </lineage>
</organism>
<dbReference type="SMR" id="A0AB36TKH4"/>
<dbReference type="InterPro" id="IPR003682">
    <property type="entry name" value="rRNA_ssu_MeTfrase_G"/>
</dbReference>
<keyword evidence="1 6" id="KW-0963">Cytoplasm</keyword>
<dbReference type="EMBL" id="PDBW01000001">
    <property type="protein sequence ID" value="PFH04323.1"/>
    <property type="molecule type" value="Genomic_DNA"/>
</dbReference>
<dbReference type="PANTHER" id="PTHR31760">
    <property type="entry name" value="S-ADENOSYL-L-METHIONINE-DEPENDENT METHYLTRANSFERASES SUPERFAMILY PROTEIN"/>
    <property type="match status" value="1"/>
</dbReference>
<evidence type="ECO:0000256" key="2">
    <source>
        <dbReference type="ARBA" id="ARBA00022552"/>
    </source>
</evidence>
<feature type="binding site" evidence="6">
    <location>
        <position position="152"/>
    </location>
    <ligand>
        <name>S-adenosyl-L-methionine</name>
        <dbReference type="ChEBI" id="CHEBI:59789"/>
    </ligand>
</feature>
<feature type="binding site" evidence="6">
    <location>
        <position position="87"/>
    </location>
    <ligand>
        <name>S-adenosyl-L-methionine</name>
        <dbReference type="ChEBI" id="CHEBI:59789"/>
    </ligand>
</feature>
<comment type="similarity">
    <text evidence="6">Belongs to the methyltransferase superfamily. RNA methyltransferase RsmG family.</text>
</comment>
<protein>
    <recommendedName>
        <fullName evidence="6">Ribosomal RNA small subunit methyltransferase G</fullName>
        <ecNumber evidence="6">2.1.1.-</ecNumber>
    </recommendedName>
    <alternativeName>
        <fullName evidence="6">16S rRNA 7-methylguanosine methyltransferase</fullName>
        <shortName evidence="6">16S rRNA m7G methyltransferase</shortName>
    </alternativeName>
</protein>
<dbReference type="AlphaFoldDB" id="A0AB36TKH4"/>
<proteinExistence type="inferred from homology"/>
<keyword evidence="3 6" id="KW-0489">Methyltransferase</keyword>